<organism evidence="1 2">
    <name type="scientific">Nocardioides agri</name>
    <dbReference type="NCBI Taxonomy" id="2682843"/>
    <lineage>
        <taxon>Bacteria</taxon>
        <taxon>Bacillati</taxon>
        <taxon>Actinomycetota</taxon>
        <taxon>Actinomycetes</taxon>
        <taxon>Propionibacteriales</taxon>
        <taxon>Nocardioidaceae</taxon>
        <taxon>Nocardioides</taxon>
    </lineage>
</organism>
<dbReference type="AlphaFoldDB" id="A0A6L6XMG7"/>
<accession>A0A6L6XMG7</accession>
<keyword evidence="2" id="KW-1185">Reference proteome</keyword>
<dbReference type="Proteomes" id="UP000473525">
    <property type="component" value="Unassembled WGS sequence"/>
</dbReference>
<name>A0A6L6XMG7_9ACTN</name>
<dbReference type="Pfam" id="PF12389">
    <property type="entry name" value="Peptidase_M73"/>
    <property type="match status" value="1"/>
</dbReference>
<comment type="caution">
    <text evidence="1">The sequence shown here is derived from an EMBL/GenBank/DDBJ whole genome shotgun (WGS) entry which is preliminary data.</text>
</comment>
<evidence type="ECO:0008006" key="3">
    <source>
        <dbReference type="Google" id="ProtNLM"/>
    </source>
</evidence>
<gene>
    <name evidence="1" type="ORF">GON03_01995</name>
</gene>
<dbReference type="EMBL" id="WSEK01000004">
    <property type="protein sequence ID" value="MVQ47937.1"/>
    <property type="molecule type" value="Genomic_DNA"/>
</dbReference>
<dbReference type="InterPro" id="IPR023833">
    <property type="entry name" value="Signal_pept_SipW-depend-type"/>
</dbReference>
<dbReference type="RefSeq" id="WP_157340058.1">
    <property type="nucleotide sequence ID" value="NZ_WSEK01000004.1"/>
</dbReference>
<dbReference type="NCBIfam" id="TIGR04088">
    <property type="entry name" value="cognate_SipW"/>
    <property type="match status" value="1"/>
</dbReference>
<sequence>MSTSITRLRRLATSARVRAALSLGVVTAVGVTGTFANWTDSAAITGATFTSGTLDLQVQNGNAYATTTLGMAGMVPGNTSAEVLSVQNKGTVPLKYTLTGGLTGTDAATYGAAGALKLTIVLNGTKSGTGNAATCTGGTTIAGPVPLTATTTTTIIGTRRPATPLASTTGSESLCFQVTFDLAAPTNLQGKTATATFTATGTSDIS</sequence>
<evidence type="ECO:0000313" key="1">
    <source>
        <dbReference type="EMBL" id="MVQ47937.1"/>
    </source>
</evidence>
<dbReference type="InterPro" id="IPR022121">
    <property type="entry name" value="Peptidase_M73_camelysin"/>
</dbReference>
<proteinExistence type="predicted"/>
<reference evidence="1 2" key="1">
    <citation type="submission" date="2019-12" db="EMBL/GenBank/DDBJ databases">
        <authorList>
            <person name="Huq M.A."/>
        </authorList>
    </citation>
    <scope>NUCLEOTIDE SEQUENCE [LARGE SCALE GENOMIC DNA]</scope>
    <source>
        <strain evidence="1 2">MAH-18</strain>
    </source>
</reference>
<protein>
    <recommendedName>
        <fullName evidence="3">Alternate-type signal peptide domain-containing protein</fullName>
    </recommendedName>
</protein>
<evidence type="ECO:0000313" key="2">
    <source>
        <dbReference type="Proteomes" id="UP000473525"/>
    </source>
</evidence>